<accession>A0A2T0STK0</accession>
<keyword evidence="2" id="KW-0067">ATP-binding</keyword>
<dbReference type="EMBL" id="PVTF01000011">
    <property type="protein sequence ID" value="PRY36747.1"/>
    <property type="molecule type" value="Genomic_DNA"/>
</dbReference>
<dbReference type="InterPro" id="IPR011990">
    <property type="entry name" value="TPR-like_helical_dom_sf"/>
</dbReference>
<dbReference type="InterPro" id="IPR041664">
    <property type="entry name" value="AAA_16"/>
</dbReference>
<proteinExistence type="predicted"/>
<evidence type="ECO:0000256" key="1">
    <source>
        <dbReference type="ARBA" id="ARBA00022741"/>
    </source>
</evidence>
<dbReference type="Gene3D" id="1.25.40.10">
    <property type="entry name" value="Tetratricopeptide repeat domain"/>
    <property type="match status" value="2"/>
</dbReference>
<dbReference type="Gene3D" id="1.10.10.10">
    <property type="entry name" value="Winged helix-like DNA-binding domain superfamily/Winged helix DNA-binding domain"/>
    <property type="match status" value="1"/>
</dbReference>
<dbReference type="SUPFAM" id="SSF46894">
    <property type="entry name" value="C-terminal effector domain of the bipartite response regulators"/>
    <property type="match status" value="1"/>
</dbReference>
<dbReference type="InterPro" id="IPR000792">
    <property type="entry name" value="Tscrpt_reg_LuxR_C"/>
</dbReference>
<dbReference type="InterPro" id="IPR016032">
    <property type="entry name" value="Sig_transdc_resp-reg_C-effctor"/>
</dbReference>
<comment type="caution">
    <text evidence="4">The sequence shown here is derived from an EMBL/GenBank/DDBJ whole genome shotgun (WGS) entry which is preliminary data.</text>
</comment>
<keyword evidence="5" id="KW-1185">Reference proteome</keyword>
<dbReference type="GO" id="GO:0005524">
    <property type="term" value="F:ATP binding"/>
    <property type="evidence" value="ECO:0007669"/>
    <property type="project" value="UniProtKB-KW"/>
</dbReference>
<sequence>MPEQDPDDHVRRQLRTLQRVVGGPSDAVLARRSGVAAATFSEVMSGKRRPREEFVAKVVSGCLVSARASGHAPLDERRLLRALRLPGHTASDSGILERDDDLDRCSAVLESVRARMGATIVVEGPAGIGKSEVVAHVCAEAAARGIVPLAARGNQQDRTLAFGAVRSLLARWVAGRDPRERERLFAGAAAFARVPLGLPHPGNTGASSVIGLTEALYWLVVNATSLVGAGHPEDGLLLAVDDAHWVDEESLHWLEFLGDRLSGLPVVLLLAHRPHHGTPELARIALDAEEVVRPSPLGPDAVRTIVGRVLLPRLTTREPDERFCAELLRHSGGNPFYLRWMLDVARERGLTPTAANVGLVGTLTPRHVVLHVTERLHDLGPAARRLAHAIAVLGPGCALRHAARLASLTPEEAKLQYDRLCAAAVLHPGPAVDFRHPIIRTAVHDAIEPSRRSDTHLAAARLLHGEDADTYAVAAHLLRVHTAADPWVVDRMTAAAASAAESGLSATAARYLKRALDEPPPASRMCRVRLRYGQALALGEVATALPELRAAYDQAPDDVLLTEAAIALAKTHGYADRLGDAVRLLDSALDRCGDEPSREQLLAEQVLWATWWADDPLRSDRMDLLDRIAPPLPGTTHPQRLLITAHAWSLVLRGEPPSRALEAVERVVRRGVVFADADQGMEVATMTAFVHLYTEHQDIAHGLFDQGVDEFDRHGWHGTHLAFAHTNRGQSALLAGRTADAVADADIALRIADRGGTGTPAQWFATGTLVQALLARGDVERAAAVCAARSYGERLPDALILPVPRAVLGALRLAQGDHDRAVAALREACRWLDSAPVANPAVCPAHLDLALALRFSAPEEAHEIATAAHARADRLGTPTTKGRALRVLAELAPDNGIDLLEESARLLENSPDRWQRLVTLAELGSALLRADHTGDARRALSLALTAADECGALALRDVIVGRLVRTGVVAGGPSLVNLVSPRLLRIAHLAAEGRSEADIAHRTALGLDTTTALVHEAYERFGAASRAELRHALGPTT</sequence>
<name>A0A2T0STK0_9PSEU</name>
<evidence type="ECO:0000313" key="5">
    <source>
        <dbReference type="Proteomes" id="UP000239494"/>
    </source>
</evidence>
<evidence type="ECO:0000256" key="2">
    <source>
        <dbReference type="ARBA" id="ARBA00022840"/>
    </source>
</evidence>
<dbReference type="SMART" id="SM00421">
    <property type="entry name" value="HTH_LUXR"/>
    <property type="match status" value="1"/>
</dbReference>
<dbReference type="PANTHER" id="PTHR16305">
    <property type="entry name" value="TESTICULAR SOLUBLE ADENYLYL CYCLASE"/>
    <property type="match status" value="1"/>
</dbReference>
<evidence type="ECO:0000259" key="3">
    <source>
        <dbReference type="SMART" id="SM00421"/>
    </source>
</evidence>
<dbReference type="RefSeq" id="WP_106192154.1">
    <property type="nucleotide sequence ID" value="NZ_PVTF01000011.1"/>
</dbReference>
<keyword evidence="1" id="KW-0547">Nucleotide-binding</keyword>
<dbReference type="GO" id="GO:0005737">
    <property type="term" value="C:cytoplasm"/>
    <property type="evidence" value="ECO:0007669"/>
    <property type="project" value="TreeGrafter"/>
</dbReference>
<reference evidence="4 5" key="1">
    <citation type="submission" date="2018-03" db="EMBL/GenBank/DDBJ databases">
        <title>Genomic Encyclopedia of Archaeal and Bacterial Type Strains, Phase II (KMG-II): from individual species to whole genera.</title>
        <authorList>
            <person name="Goeker M."/>
        </authorList>
    </citation>
    <scope>NUCLEOTIDE SEQUENCE [LARGE SCALE GENOMIC DNA]</scope>
    <source>
        <strain evidence="4 5">DSM 44720</strain>
    </source>
</reference>
<dbReference type="GO" id="GO:0006355">
    <property type="term" value="P:regulation of DNA-templated transcription"/>
    <property type="evidence" value="ECO:0007669"/>
    <property type="project" value="InterPro"/>
</dbReference>
<dbReference type="AlphaFoldDB" id="A0A2T0STK0"/>
<dbReference type="SUPFAM" id="SSF52540">
    <property type="entry name" value="P-loop containing nucleoside triphosphate hydrolases"/>
    <property type="match status" value="1"/>
</dbReference>
<protein>
    <submittedName>
        <fullName evidence="4">AAA ATPase-like protein</fullName>
    </submittedName>
</protein>
<feature type="domain" description="HTH luxR-type" evidence="3">
    <location>
        <begin position="976"/>
        <end position="1033"/>
    </location>
</feature>
<evidence type="ECO:0000313" key="4">
    <source>
        <dbReference type="EMBL" id="PRY36747.1"/>
    </source>
</evidence>
<dbReference type="Proteomes" id="UP000239494">
    <property type="component" value="Unassembled WGS sequence"/>
</dbReference>
<dbReference type="PANTHER" id="PTHR16305:SF35">
    <property type="entry name" value="TRANSCRIPTIONAL ACTIVATOR DOMAIN"/>
    <property type="match status" value="1"/>
</dbReference>
<dbReference type="InterPro" id="IPR027417">
    <property type="entry name" value="P-loop_NTPase"/>
</dbReference>
<gene>
    <name evidence="4" type="ORF">CLV43_111119</name>
</gene>
<dbReference type="GO" id="GO:0004016">
    <property type="term" value="F:adenylate cyclase activity"/>
    <property type="evidence" value="ECO:0007669"/>
    <property type="project" value="TreeGrafter"/>
</dbReference>
<organism evidence="4 5">
    <name type="scientific">Umezawaea tangerina</name>
    <dbReference type="NCBI Taxonomy" id="84725"/>
    <lineage>
        <taxon>Bacteria</taxon>
        <taxon>Bacillati</taxon>
        <taxon>Actinomycetota</taxon>
        <taxon>Actinomycetes</taxon>
        <taxon>Pseudonocardiales</taxon>
        <taxon>Pseudonocardiaceae</taxon>
        <taxon>Umezawaea</taxon>
    </lineage>
</organism>
<dbReference type="GO" id="GO:0003677">
    <property type="term" value="F:DNA binding"/>
    <property type="evidence" value="ECO:0007669"/>
    <property type="project" value="InterPro"/>
</dbReference>
<dbReference type="SUPFAM" id="SSF48452">
    <property type="entry name" value="TPR-like"/>
    <property type="match status" value="1"/>
</dbReference>
<dbReference type="OrthoDB" id="134933at2"/>
<dbReference type="InterPro" id="IPR036388">
    <property type="entry name" value="WH-like_DNA-bd_sf"/>
</dbReference>
<dbReference type="Pfam" id="PF13191">
    <property type="entry name" value="AAA_16"/>
    <property type="match status" value="1"/>
</dbReference>